<protein>
    <submittedName>
        <fullName evidence="2">Unnamed protein product</fullName>
    </submittedName>
</protein>
<dbReference type="OrthoDB" id="2108802at2759"/>
<feature type="domain" description="Glycoside-hydrolase family GH114 TIM-barrel" evidence="1">
    <location>
        <begin position="2"/>
        <end position="69"/>
    </location>
</feature>
<dbReference type="EMBL" id="BSXW01001096">
    <property type="protein sequence ID" value="GMF33628.1"/>
    <property type="molecule type" value="Genomic_DNA"/>
</dbReference>
<evidence type="ECO:0000313" key="3">
    <source>
        <dbReference type="Proteomes" id="UP001165083"/>
    </source>
</evidence>
<dbReference type="Pfam" id="PF03537">
    <property type="entry name" value="Glyco_hydro_114"/>
    <property type="match status" value="1"/>
</dbReference>
<reference evidence="2" key="1">
    <citation type="submission" date="2023-04" db="EMBL/GenBank/DDBJ databases">
        <title>Phytophthora lilii NBRC 32176.</title>
        <authorList>
            <person name="Ichikawa N."/>
            <person name="Sato H."/>
            <person name="Tonouchi N."/>
        </authorList>
    </citation>
    <scope>NUCLEOTIDE SEQUENCE</scope>
    <source>
        <strain evidence="2">NBRC 32176</strain>
    </source>
</reference>
<dbReference type="PANTHER" id="PTHR35273">
    <property type="entry name" value="ALPHA-1,4 POLYGALACTOSAMINIDASE, PUTATIVE (AFU_ORTHOLOGUE AFUA_3G07890)-RELATED"/>
    <property type="match status" value="1"/>
</dbReference>
<dbReference type="PANTHER" id="PTHR35273:SF2">
    <property type="entry name" value="ALPHA-GALACTOSIDASE"/>
    <property type="match status" value="1"/>
</dbReference>
<gene>
    <name evidence="2" type="ORF">Plil01_001433400</name>
</gene>
<accession>A0A9W6X8L2</accession>
<dbReference type="AlphaFoldDB" id="A0A9W6X8L2"/>
<dbReference type="InterPro" id="IPR017853">
    <property type="entry name" value="GH"/>
</dbReference>
<dbReference type="InterPro" id="IPR004352">
    <property type="entry name" value="GH114_TIM-barrel"/>
</dbReference>
<comment type="caution">
    <text evidence="2">The sequence shown here is derived from an EMBL/GenBank/DDBJ whole genome shotgun (WGS) entry which is preliminary data.</text>
</comment>
<dbReference type="Proteomes" id="UP001165083">
    <property type="component" value="Unassembled WGS sequence"/>
</dbReference>
<organism evidence="2 3">
    <name type="scientific">Phytophthora lilii</name>
    <dbReference type="NCBI Taxonomy" id="2077276"/>
    <lineage>
        <taxon>Eukaryota</taxon>
        <taxon>Sar</taxon>
        <taxon>Stramenopiles</taxon>
        <taxon>Oomycota</taxon>
        <taxon>Peronosporomycetes</taxon>
        <taxon>Peronosporales</taxon>
        <taxon>Peronosporaceae</taxon>
        <taxon>Phytophthora</taxon>
    </lineage>
</organism>
<proteinExistence type="predicted"/>
<dbReference type="SUPFAM" id="SSF51445">
    <property type="entry name" value="(Trans)glycosidases"/>
    <property type="match status" value="1"/>
</dbReference>
<name>A0A9W6X8L2_9STRA</name>
<evidence type="ECO:0000259" key="1">
    <source>
        <dbReference type="Pfam" id="PF03537"/>
    </source>
</evidence>
<keyword evidence="3" id="KW-1185">Reference proteome</keyword>
<sequence length="94" mass="10398">MDQIDDLVSSIDFSVNEQCVQYNECDTLVPFIKQDKSVFGIEYSGDKAKACATANALNFDTLFKTLSLQSERYSCRDMSSKSGSGSDSTLRPAY</sequence>
<evidence type="ECO:0000313" key="2">
    <source>
        <dbReference type="EMBL" id="GMF33628.1"/>
    </source>
</evidence>